<dbReference type="OrthoDB" id="9796533at2"/>
<dbReference type="STRING" id="937777.Deipe_1238"/>
<evidence type="ECO:0000313" key="3">
    <source>
        <dbReference type="Proteomes" id="UP000010467"/>
    </source>
</evidence>
<dbReference type="eggNOG" id="COG1940">
    <property type="taxonomic scope" value="Bacteria"/>
</dbReference>
<dbReference type="PATRIC" id="fig|937777.3.peg.1238"/>
<dbReference type="GO" id="GO:0016301">
    <property type="term" value="F:kinase activity"/>
    <property type="evidence" value="ECO:0007669"/>
    <property type="project" value="UniProtKB-KW"/>
</dbReference>
<dbReference type="HOGENOM" id="CLU_036604_13_2_0"/>
<reference evidence="3" key="1">
    <citation type="submission" date="2012-03" db="EMBL/GenBank/DDBJ databases">
        <title>Complete sequence of chromosome of Deinococcus peraridilitoris DSM 19664.</title>
        <authorList>
            <person name="Lucas S."/>
            <person name="Copeland A."/>
            <person name="Lapidus A."/>
            <person name="Glavina del Rio T."/>
            <person name="Dalin E."/>
            <person name="Tice H."/>
            <person name="Bruce D."/>
            <person name="Goodwin L."/>
            <person name="Pitluck S."/>
            <person name="Peters L."/>
            <person name="Mikhailova N."/>
            <person name="Lu M."/>
            <person name="Kyrpides N."/>
            <person name="Mavromatis K."/>
            <person name="Ivanova N."/>
            <person name="Brettin T."/>
            <person name="Detter J.C."/>
            <person name="Han C."/>
            <person name="Larimer F."/>
            <person name="Land M."/>
            <person name="Hauser L."/>
            <person name="Markowitz V."/>
            <person name="Cheng J.-F."/>
            <person name="Hugenholtz P."/>
            <person name="Woyke T."/>
            <person name="Wu D."/>
            <person name="Pukall R."/>
            <person name="Steenblock K."/>
            <person name="Brambilla E."/>
            <person name="Klenk H.-P."/>
            <person name="Eisen J.A."/>
        </authorList>
    </citation>
    <scope>NUCLEOTIDE SEQUENCE [LARGE SCALE GENOMIC DNA]</scope>
    <source>
        <strain evidence="3">DSM 19664 / LMG 22246 / CIP 109416 / KR-200</strain>
    </source>
</reference>
<evidence type="ECO:0000256" key="1">
    <source>
        <dbReference type="ARBA" id="ARBA00006479"/>
    </source>
</evidence>
<dbReference type="SUPFAM" id="SSF46785">
    <property type="entry name" value="Winged helix' DNA-binding domain"/>
    <property type="match status" value="1"/>
</dbReference>
<protein>
    <submittedName>
        <fullName evidence="2">Transcriptional regulator/sugar kinase</fullName>
    </submittedName>
</protein>
<keyword evidence="2" id="KW-0808">Transferase</keyword>
<proteinExistence type="inferred from homology"/>
<dbReference type="Gene3D" id="1.10.10.10">
    <property type="entry name" value="Winged helix-like DNA-binding domain superfamily/Winged helix DNA-binding domain"/>
    <property type="match status" value="1"/>
</dbReference>
<comment type="similarity">
    <text evidence="1">Belongs to the ROK (NagC/XylR) family.</text>
</comment>
<keyword evidence="3" id="KW-1185">Reference proteome</keyword>
<name>K9ZYR0_DEIPD</name>
<dbReference type="PANTHER" id="PTHR18964:SF149">
    <property type="entry name" value="BIFUNCTIONAL UDP-N-ACETYLGLUCOSAMINE 2-EPIMERASE_N-ACETYLMANNOSAMINE KINASE"/>
    <property type="match status" value="1"/>
</dbReference>
<dbReference type="PROSITE" id="PS01125">
    <property type="entry name" value="ROK"/>
    <property type="match status" value="1"/>
</dbReference>
<dbReference type="InterPro" id="IPR043129">
    <property type="entry name" value="ATPase_NBD"/>
</dbReference>
<dbReference type="KEGG" id="dpd:Deipe_1238"/>
<dbReference type="SUPFAM" id="SSF53067">
    <property type="entry name" value="Actin-like ATPase domain"/>
    <property type="match status" value="1"/>
</dbReference>
<dbReference type="Proteomes" id="UP000010467">
    <property type="component" value="Chromosome"/>
</dbReference>
<evidence type="ECO:0000313" key="2">
    <source>
        <dbReference type="EMBL" id="AFZ66788.1"/>
    </source>
</evidence>
<gene>
    <name evidence="2" type="ordered locus">Deipe_1238</name>
</gene>
<dbReference type="EMBL" id="CP003382">
    <property type="protein sequence ID" value="AFZ66788.1"/>
    <property type="molecule type" value="Genomic_DNA"/>
</dbReference>
<dbReference type="AlphaFoldDB" id="K9ZYR0"/>
<keyword evidence="2" id="KW-0418">Kinase</keyword>
<dbReference type="InterPro" id="IPR000600">
    <property type="entry name" value="ROK"/>
</dbReference>
<sequence>MPVPIAGDQGFLKLLNRTAIVNVVRAHPGIARVEIAARTGLTKMTVGGLVGDLVQEGWLREGETHARQGAGRPAQALYPNGAVHALLGVEVGVGYLNLVVTDICGGVLQRHFKPYHPSTPEKAAEDVARMIRQVLQAHALQGRTLQGVGLAVPGLVNSQHSTVNVAPNLGWHDVPFLALVRRSLPDLSDVWVLENEANAAAIGEYAFRAGEKPALLVQLMLGRGVGCGVMIDGRILRGPRGYAGEVGHTVLRPDGPRCRCGNHGCAELYVSERALSLGLTDNESAELTIEEIISRVEQGGRPALDTAGRHLGVLMANLLFTFNPSHLIVGGPLSLLGEALLGPALRELHRRVPADLTDHVDIALCERRVDASAIGAAAAALEARLNPAPTRREPASVAPADRSA</sequence>
<dbReference type="Gene3D" id="3.30.420.40">
    <property type="match status" value="2"/>
</dbReference>
<accession>K9ZYR0</accession>
<dbReference type="RefSeq" id="WP_015235096.1">
    <property type="nucleotide sequence ID" value="NC_019793.1"/>
</dbReference>
<dbReference type="CDD" id="cd24076">
    <property type="entry name" value="ASKHA_ATPase_ROK_BsXylR-like"/>
    <property type="match status" value="1"/>
</dbReference>
<dbReference type="InterPro" id="IPR036390">
    <property type="entry name" value="WH_DNA-bd_sf"/>
</dbReference>
<dbReference type="Pfam" id="PF00480">
    <property type="entry name" value="ROK"/>
    <property type="match status" value="1"/>
</dbReference>
<dbReference type="InterPro" id="IPR049874">
    <property type="entry name" value="ROK_cs"/>
</dbReference>
<organism evidence="2 3">
    <name type="scientific">Deinococcus peraridilitoris (strain DSM 19664 / LMG 22246 / CIP 109416 / KR-200)</name>
    <dbReference type="NCBI Taxonomy" id="937777"/>
    <lineage>
        <taxon>Bacteria</taxon>
        <taxon>Thermotogati</taxon>
        <taxon>Deinococcota</taxon>
        <taxon>Deinococci</taxon>
        <taxon>Deinococcales</taxon>
        <taxon>Deinococcaceae</taxon>
        <taxon>Deinococcus</taxon>
    </lineage>
</organism>
<dbReference type="PANTHER" id="PTHR18964">
    <property type="entry name" value="ROK (REPRESSOR, ORF, KINASE) FAMILY"/>
    <property type="match status" value="1"/>
</dbReference>
<dbReference type="InterPro" id="IPR036388">
    <property type="entry name" value="WH-like_DNA-bd_sf"/>
</dbReference>